<dbReference type="Proteomes" id="UP000247565">
    <property type="component" value="Unassembled WGS sequence"/>
</dbReference>
<dbReference type="AlphaFoldDB" id="A0A318MY86"/>
<comment type="subunit">
    <text evidence="7">Homodimer.</text>
</comment>
<dbReference type="InterPro" id="IPR006361">
    <property type="entry name" value="Uroporphyrinogen_deCO2ase_HemE"/>
</dbReference>
<comment type="catalytic activity">
    <reaction evidence="7 8">
        <text>uroporphyrinogen III + 4 H(+) = coproporphyrinogen III + 4 CO2</text>
        <dbReference type="Rhea" id="RHEA:19865"/>
        <dbReference type="ChEBI" id="CHEBI:15378"/>
        <dbReference type="ChEBI" id="CHEBI:16526"/>
        <dbReference type="ChEBI" id="CHEBI:57308"/>
        <dbReference type="ChEBI" id="CHEBI:57309"/>
        <dbReference type="EC" id="4.1.1.37"/>
    </reaction>
</comment>
<dbReference type="InterPro" id="IPR000257">
    <property type="entry name" value="Uroporphyrinogen_deCOase"/>
</dbReference>
<protein>
    <recommendedName>
        <fullName evidence="3 7">Uroporphyrinogen decarboxylase</fullName>
        <shortName evidence="7">UPD</shortName>
        <shortName evidence="7">URO-D</shortName>
        <ecNumber evidence="3 7">4.1.1.37</ecNumber>
    </recommendedName>
</protein>
<name>A0A318MY86_9PROT</name>
<comment type="subcellular location">
    <subcellularLocation>
        <location evidence="7">Cytoplasm</location>
    </subcellularLocation>
</comment>
<dbReference type="GO" id="GO:0005829">
    <property type="term" value="C:cytosol"/>
    <property type="evidence" value="ECO:0007669"/>
    <property type="project" value="TreeGrafter"/>
</dbReference>
<comment type="caution">
    <text evidence="7">Lacks conserved residue(s) required for the propagation of feature annotation.</text>
</comment>
<dbReference type="PANTHER" id="PTHR21091:SF169">
    <property type="entry name" value="UROPORPHYRINOGEN DECARBOXYLASE"/>
    <property type="match status" value="1"/>
</dbReference>
<evidence type="ECO:0000256" key="6">
    <source>
        <dbReference type="ARBA" id="ARBA00023244"/>
    </source>
</evidence>
<evidence type="ECO:0000256" key="1">
    <source>
        <dbReference type="ARBA" id="ARBA00004804"/>
    </source>
</evidence>
<feature type="binding site" evidence="7">
    <location>
        <position position="161"/>
    </location>
    <ligand>
        <name>substrate</name>
    </ligand>
</feature>
<dbReference type="PANTHER" id="PTHR21091">
    <property type="entry name" value="METHYLTETRAHYDROFOLATE:HOMOCYSTEINE METHYLTRANSFERASE RELATED"/>
    <property type="match status" value="1"/>
</dbReference>
<dbReference type="PROSITE" id="PS00907">
    <property type="entry name" value="UROD_2"/>
    <property type="match status" value="1"/>
</dbReference>
<feature type="domain" description="Uroporphyrinogen decarboxylase (URO-D)" evidence="10">
    <location>
        <begin position="21"/>
        <end position="30"/>
    </location>
</feature>
<dbReference type="SUPFAM" id="SSF51726">
    <property type="entry name" value="UROD/MetE-like"/>
    <property type="match status" value="1"/>
</dbReference>
<comment type="caution">
    <text evidence="12">The sequence shown here is derived from an EMBL/GenBank/DDBJ whole genome shotgun (WGS) entry which is preliminary data.</text>
</comment>
<comment type="pathway">
    <text evidence="1 7 8">Porphyrin-containing compound metabolism; protoporphyrin-IX biosynthesis; coproporphyrinogen-III from 5-aminolevulinate: step 4/4.</text>
</comment>
<evidence type="ECO:0000256" key="8">
    <source>
        <dbReference type="RuleBase" id="RU000554"/>
    </source>
</evidence>
<feature type="binding site" evidence="7">
    <location>
        <position position="216"/>
    </location>
    <ligand>
        <name>substrate</name>
    </ligand>
</feature>
<dbReference type="PROSITE" id="PS00906">
    <property type="entry name" value="UROD_1"/>
    <property type="match status" value="1"/>
</dbReference>
<dbReference type="UniPathway" id="UPA00251">
    <property type="reaction ID" value="UER00321"/>
</dbReference>
<keyword evidence="13" id="KW-1185">Reference proteome</keyword>
<evidence type="ECO:0000259" key="10">
    <source>
        <dbReference type="PROSITE" id="PS00906"/>
    </source>
</evidence>
<dbReference type="CDD" id="cd00717">
    <property type="entry name" value="URO-D"/>
    <property type="match status" value="1"/>
</dbReference>
<evidence type="ECO:0000313" key="13">
    <source>
        <dbReference type="Proteomes" id="UP000247565"/>
    </source>
</evidence>
<dbReference type="NCBIfam" id="TIGR01464">
    <property type="entry name" value="hemE"/>
    <property type="match status" value="1"/>
</dbReference>
<evidence type="ECO:0000256" key="3">
    <source>
        <dbReference type="ARBA" id="ARBA00012288"/>
    </source>
</evidence>
<accession>A0A318MY86</accession>
<feature type="site" description="Transition state stabilizer" evidence="7">
    <location>
        <position position="75"/>
    </location>
</feature>
<evidence type="ECO:0000313" key="12">
    <source>
        <dbReference type="EMBL" id="PXZ00293.1"/>
    </source>
</evidence>
<sequence length="354" mass="40169">MLKSEKKLMKVLKGEKIWPPPLWMMRQAGRFLPEFRKLREQADFLTRCLTPDLAAEITLQPIRRFAFDTAILFSDILILPWAMGQKLQFVEGKGPILHPIHSEEDLKKLHPKQIDEKIEPVLITLQNLNKLLNNGESIGKASPGSVTLMGFTGSPFTVACYMVEGKSSKDFSTVFKMIYQNPDLFDKIIDLLAETTATYLCHQVRAGAEAIMLFDSWAGLLPSTLFQRYVIDPTRQIIDRIRQVYPLVPIIGFPRLAGTQLLTYIERTGLNTVGVDQYNDISFLNRQVSPTVGFQGNLDPLCLLYGGNMLQKEIHRLCHELKNRPHIFNLGHGILPATPIEHVEELVNTVHNLK</sequence>
<keyword evidence="4 7" id="KW-0210">Decarboxylase</keyword>
<dbReference type="InterPro" id="IPR038071">
    <property type="entry name" value="UROD/MetE-like_sf"/>
</dbReference>
<evidence type="ECO:0000256" key="7">
    <source>
        <dbReference type="HAMAP-Rule" id="MF_00218"/>
    </source>
</evidence>
<gene>
    <name evidence="7" type="primary">hemE</name>
    <name evidence="12" type="ORF">DK869_06590</name>
</gene>
<comment type="similarity">
    <text evidence="2 7 9">Belongs to the uroporphyrinogen decarboxylase family.</text>
</comment>
<keyword evidence="7" id="KW-0963">Cytoplasm</keyword>
<feature type="binding site" evidence="7">
    <location>
        <position position="332"/>
    </location>
    <ligand>
        <name>substrate</name>
    </ligand>
</feature>
<evidence type="ECO:0000256" key="4">
    <source>
        <dbReference type="ARBA" id="ARBA00022793"/>
    </source>
</evidence>
<feature type="binding site" evidence="7">
    <location>
        <position position="75"/>
    </location>
    <ligand>
        <name>substrate</name>
    </ligand>
</feature>
<evidence type="ECO:0000256" key="2">
    <source>
        <dbReference type="ARBA" id="ARBA00009935"/>
    </source>
</evidence>
<dbReference type="RefSeq" id="WP_110439216.1">
    <property type="nucleotide sequence ID" value="NZ_CP046393.1"/>
</dbReference>
<dbReference type="GO" id="GO:0019353">
    <property type="term" value="P:protoporphyrinogen IX biosynthetic process from glutamate"/>
    <property type="evidence" value="ECO:0007669"/>
    <property type="project" value="TreeGrafter"/>
</dbReference>
<dbReference type="EC" id="4.1.1.37" evidence="3 7"/>
<proteinExistence type="inferred from homology"/>
<dbReference type="HAMAP" id="MF_00218">
    <property type="entry name" value="URO_D"/>
    <property type="match status" value="1"/>
</dbReference>
<comment type="function">
    <text evidence="7">Catalyzes the decarboxylation of four acetate groups of uroporphyrinogen-III to yield coproporphyrinogen-III.</text>
</comment>
<dbReference type="EMBL" id="QGLT01000003">
    <property type="protein sequence ID" value="PXZ00293.1"/>
    <property type="molecule type" value="Genomic_DNA"/>
</dbReference>
<evidence type="ECO:0000256" key="9">
    <source>
        <dbReference type="RuleBase" id="RU004169"/>
    </source>
</evidence>
<feature type="binding site" evidence="7">
    <location>
        <begin position="26"/>
        <end position="30"/>
    </location>
    <ligand>
        <name>substrate</name>
    </ligand>
</feature>
<evidence type="ECO:0000256" key="5">
    <source>
        <dbReference type="ARBA" id="ARBA00023239"/>
    </source>
</evidence>
<keyword evidence="5 7" id="KW-0456">Lyase</keyword>
<organism evidence="12 13">
    <name type="scientific">Commensalibacter melissae</name>
    <dbReference type="NCBI Taxonomy" id="2070537"/>
    <lineage>
        <taxon>Bacteria</taxon>
        <taxon>Pseudomonadati</taxon>
        <taxon>Pseudomonadota</taxon>
        <taxon>Alphaproteobacteria</taxon>
        <taxon>Acetobacterales</taxon>
        <taxon>Acetobacteraceae</taxon>
    </lineage>
</organism>
<dbReference type="OrthoDB" id="9806656at2"/>
<evidence type="ECO:0000259" key="11">
    <source>
        <dbReference type="PROSITE" id="PS00907"/>
    </source>
</evidence>
<dbReference type="Pfam" id="PF01208">
    <property type="entry name" value="URO-D"/>
    <property type="match status" value="1"/>
</dbReference>
<dbReference type="GO" id="GO:0004853">
    <property type="term" value="F:uroporphyrinogen decarboxylase activity"/>
    <property type="evidence" value="ECO:0007669"/>
    <property type="project" value="UniProtKB-UniRule"/>
</dbReference>
<reference evidence="12 13" key="1">
    <citation type="submission" date="2018-05" db="EMBL/GenBank/DDBJ databases">
        <title>Reference genomes for bee gut microbiota database.</title>
        <authorList>
            <person name="Ellegaard K.M."/>
        </authorList>
    </citation>
    <scope>NUCLEOTIDE SEQUENCE [LARGE SCALE GENOMIC DNA]</scope>
    <source>
        <strain evidence="12 13">ESL0284</strain>
    </source>
</reference>
<dbReference type="Gene3D" id="3.20.20.210">
    <property type="match status" value="1"/>
</dbReference>
<feature type="domain" description="Uroporphyrinogen decarboxylase (URO-D)" evidence="11">
    <location>
        <begin position="149"/>
        <end position="165"/>
    </location>
</feature>
<keyword evidence="6 7" id="KW-0627">Porphyrin biosynthesis</keyword>